<evidence type="ECO:0000256" key="3">
    <source>
        <dbReference type="ARBA" id="ARBA00022737"/>
    </source>
</evidence>
<dbReference type="InterPro" id="IPR001781">
    <property type="entry name" value="Znf_LIM"/>
</dbReference>
<dbReference type="InParanoid" id="S2JUB1"/>
<dbReference type="Gene3D" id="2.10.110.10">
    <property type="entry name" value="Cysteine Rich Protein"/>
    <property type="match status" value="2"/>
</dbReference>
<accession>S2JUB1</accession>
<organism evidence="10 11">
    <name type="scientific">Mucor circinelloides f. circinelloides (strain 1006PhL)</name>
    <name type="common">Mucormycosis agent</name>
    <name type="synonym">Calyptromyces circinelloides</name>
    <dbReference type="NCBI Taxonomy" id="1220926"/>
    <lineage>
        <taxon>Eukaryota</taxon>
        <taxon>Fungi</taxon>
        <taxon>Fungi incertae sedis</taxon>
        <taxon>Mucoromycota</taxon>
        <taxon>Mucoromycotina</taxon>
        <taxon>Mucoromycetes</taxon>
        <taxon>Mucorales</taxon>
        <taxon>Mucorineae</taxon>
        <taxon>Mucoraceae</taxon>
        <taxon>Mucor</taxon>
    </lineage>
</organism>
<dbReference type="VEuPathDB" id="FungiDB:HMPREF1544_01096"/>
<gene>
    <name evidence="10" type="ORF">HMPREF1544_01096</name>
</gene>
<dbReference type="eggNOG" id="KOG1700">
    <property type="taxonomic scope" value="Eukaryota"/>
</dbReference>
<reference evidence="11" key="1">
    <citation type="submission" date="2013-05" db="EMBL/GenBank/DDBJ databases">
        <title>The Genome sequence of Mucor circinelloides f. circinelloides 1006PhL.</title>
        <authorList>
            <consortium name="The Broad Institute Genomics Platform"/>
            <person name="Cuomo C."/>
            <person name="Earl A."/>
            <person name="Findley K."/>
            <person name="Lee S.C."/>
            <person name="Walker B."/>
            <person name="Young S."/>
            <person name="Zeng Q."/>
            <person name="Gargeya S."/>
            <person name="Fitzgerald M."/>
            <person name="Haas B."/>
            <person name="Abouelleil A."/>
            <person name="Allen A.W."/>
            <person name="Alvarado L."/>
            <person name="Arachchi H.M."/>
            <person name="Berlin A.M."/>
            <person name="Chapman S.B."/>
            <person name="Gainer-Dewar J."/>
            <person name="Goldberg J."/>
            <person name="Griggs A."/>
            <person name="Gujja S."/>
            <person name="Hansen M."/>
            <person name="Howarth C."/>
            <person name="Imamovic A."/>
            <person name="Ireland A."/>
            <person name="Larimer J."/>
            <person name="McCowan C."/>
            <person name="Murphy C."/>
            <person name="Pearson M."/>
            <person name="Poon T.W."/>
            <person name="Priest M."/>
            <person name="Roberts A."/>
            <person name="Saif S."/>
            <person name="Shea T."/>
            <person name="Sisk P."/>
            <person name="Sykes S."/>
            <person name="Wortman J."/>
            <person name="Nusbaum C."/>
            <person name="Birren B."/>
        </authorList>
    </citation>
    <scope>NUCLEOTIDE SEQUENCE [LARGE SCALE GENOMIC DNA]</scope>
    <source>
        <strain evidence="11">1006PhL</strain>
    </source>
</reference>
<dbReference type="GO" id="GO:0005737">
    <property type="term" value="C:cytoplasm"/>
    <property type="evidence" value="ECO:0007669"/>
    <property type="project" value="TreeGrafter"/>
</dbReference>
<feature type="domain" description="LIM zinc-binding" evidence="9">
    <location>
        <begin position="188"/>
        <end position="248"/>
    </location>
</feature>
<feature type="compositionally biased region" description="Low complexity" evidence="8">
    <location>
        <begin position="151"/>
        <end position="165"/>
    </location>
</feature>
<dbReference type="EMBL" id="KE123903">
    <property type="protein sequence ID" value="EPB92032.1"/>
    <property type="molecule type" value="Genomic_DNA"/>
</dbReference>
<keyword evidence="2 7" id="KW-0479">Metal-binding</keyword>
<dbReference type="PANTHER" id="PTHR24215:SF35">
    <property type="entry name" value="MUSCLE LIM PROTEIN MLP84B"/>
    <property type="match status" value="1"/>
</dbReference>
<evidence type="ECO:0000256" key="5">
    <source>
        <dbReference type="ARBA" id="ARBA00023038"/>
    </source>
</evidence>
<evidence type="ECO:0000256" key="1">
    <source>
        <dbReference type="ARBA" id="ARBA00004123"/>
    </source>
</evidence>
<keyword evidence="4 7" id="KW-0862">Zinc</keyword>
<dbReference type="AlphaFoldDB" id="S2JUB1"/>
<sequence>MPPRFGGAPKCPRCEKSVYMAEQVLGPGGPWHNYCLTCRECNKRLDSTTLTEKDNEAYCKTCYSRKWGPKGYGFAGGAAFLSTENKMPSEVLKENYDDAAITRSASTTPSLPSRESPALPPRTTTLPTRETPPPPSLPSRPTTTNSALDRPSVPTSSKPVSSPVPATSYIKHQTSYVPRKFNFASQQDTCAGCGKTVYAAELVLGAGNKYHKMCLKCCQCGKRLDSTNMVDRDFDLYCRGCYSKSFGPKGYGYGNLLTPEGATR</sequence>
<evidence type="ECO:0000256" key="7">
    <source>
        <dbReference type="PROSITE-ProRule" id="PRU00125"/>
    </source>
</evidence>
<comment type="subcellular location">
    <subcellularLocation>
        <location evidence="1">Nucleus</location>
    </subcellularLocation>
</comment>
<protein>
    <recommendedName>
        <fullName evidence="9">LIM zinc-binding domain-containing protein</fullName>
    </recommendedName>
</protein>
<dbReference type="STRING" id="1220926.S2JUB1"/>
<dbReference type="OMA" id="CKTDYDR"/>
<evidence type="ECO:0000256" key="6">
    <source>
        <dbReference type="ARBA" id="ARBA00023242"/>
    </source>
</evidence>
<keyword evidence="5 7" id="KW-0440">LIM domain</keyword>
<dbReference type="FunFam" id="2.10.110.10:FF:000001">
    <property type="entry name" value="Cysteine and glycine-rich protein 1"/>
    <property type="match status" value="2"/>
</dbReference>
<keyword evidence="3" id="KW-0677">Repeat</keyword>
<dbReference type="OrthoDB" id="8062037at2759"/>
<proteinExistence type="predicted"/>
<feature type="compositionally biased region" description="Polar residues" evidence="8">
    <location>
        <begin position="103"/>
        <end position="113"/>
    </location>
</feature>
<dbReference type="GO" id="GO:0005634">
    <property type="term" value="C:nucleus"/>
    <property type="evidence" value="ECO:0007669"/>
    <property type="project" value="UniProtKB-SubCell"/>
</dbReference>
<dbReference type="SMART" id="SM00132">
    <property type="entry name" value="LIM"/>
    <property type="match status" value="2"/>
</dbReference>
<dbReference type="GO" id="GO:0030036">
    <property type="term" value="P:actin cytoskeleton organization"/>
    <property type="evidence" value="ECO:0007669"/>
    <property type="project" value="TreeGrafter"/>
</dbReference>
<evidence type="ECO:0000313" key="11">
    <source>
        <dbReference type="Proteomes" id="UP000014254"/>
    </source>
</evidence>
<name>S2JUB1_MUCC1</name>
<dbReference type="PROSITE" id="PS00478">
    <property type="entry name" value="LIM_DOMAIN_1"/>
    <property type="match status" value="2"/>
</dbReference>
<evidence type="ECO:0000313" key="10">
    <source>
        <dbReference type="EMBL" id="EPB92032.1"/>
    </source>
</evidence>
<feature type="region of interest" description="Disordered" evidence="8">
    <location>
        <begin position="102"/>
        <end position="166"/>
    </location>
</feature>
<keyword evidence="11" id="KW-1185">Reference proteome</keyword>
<evidence type="ECO:0000256" key="8">
    <source>
        <dbReference type="SAM" id="MobiDB-lite"/>
    </source>
</evidence>
<dbReference type="CDD" id="cd09326">
    <property type="entry name" value="LIM_CRP_like"/>
    <property type="match status" value="2"/>
</dbReference>
<dbReference type="PROSITE" id="PS50023">
    <property type="entry name" value="LIM_DOMAIN_2"/>
    <property type="match status" value="2"/>
</dbReference>
<dbReference type="PANTHER" id="PTHR24215">
    <property type="entry name" value="RHO-GTPASE-ACTIVATING PROTEIN LRG1"/>
    <property type="match status" value="1"/>
</dbReference>
<keyword evidence="6" id="KW-0539">Nucleus</keyword>
<evidence type="ECO:0000256" key="2">
    <source>
        <dbReference type="ARBA" id="ARBA00022723"/>
    </source>
</evidence>
<dbReference type="GO" id="GO:0046872">
    <property type="term" value="F:metal ion binding"/>
    <property type="evidence" value="ECO:0007669"/>
    <property type="project" value="UniProtKB-KW"/>
</dbReference>
<evidence type="ECO:0000259" key="9">
    <source>
        <dbReference type="PROSITE" id="PS50023"/>
    </source>
</evidence>
<dbReference type="Proteomes" id="UP000014254">
    <property type="component" value="Unassembled WGS sequence"/>
</dbReference>
<feature type="domain" description="LIM zinc-binding" evidence="9">
    <location>
        <begin position="9"/>
        <end position="69"/>
    </location>
</feature>
<evidence type="ECO:0000256" key="4">
    <source>
        <dbReference type="ARBA" id="ARBA00022833"/>
    </source>
</evidence>
<dbReference type="Pfam" id="PF00412">
    <property type="entry name" value="LIM"/>
    <property type="match status" value="2"/>
</dbReference>
<dbReference type="SUPFAM" id="SSF57716">
    <property type="entry name" value="Glucocorticoid receptor-like (DNA-binding domain)"/>
    <property type="match status" value="4"/>
</dbReference>